<dbReference type="Proteomes" id="UP000261166">
    <property type="component" value="Unassembled WGS sequence"/>
</dbReference>
<dbReference type="AlphaFoldDB" id="A0A3E3IYC1"/>
<dbReference type="RefSeq" id="WP_025488473.1">
    <property type="nucleotide sequence ID" value="NZ_QVLU01000007.1"/>
</dbReference>
<accession>A0A3E3IYC1</accession>
<protein>
    <submittedName>
        <fullName evidence="3">Glycosyltransferase family 1 protein</fullName>
    </submittedName>
</protein>
<dbReference type="PANTHER" id="PTHR12526">
    <property type="entry name" value="GLYCOSYLTRANSFERASE"/>
    <property type="match status" value="1"/>
</dbReference>
<dbReference type="Pfam" id="PF13579">
    <property type="entry name" value="Glyco_trans_4_4"/>
    <property type="match status" value="1"/>
</dbReference>
<evidence type="ECO:0000259" key="1">
    <source>
        <dbReference type="Pfam" id="PF00534"/>
    </source>
</evidence>
<name>A0A3E3IYC1_9FIRM</name>
<dbReference type="Gene3D" id="3.40.50.2000">
    <property type="entry name" value="Glycogen Phosphorylase B"/>
    <property type="match status" value="2"/>
</dbReference>
<comment type="caution">
    <text evidence="3">The sequence shown here is derived from an EMBL/GenBank/DDBJ whole genome shotgun (WGS) entry which is preliminary data.</text>
</comment>
<dbReference type="CDD" id="cd03808">
    <property type="entry name" value="GT4_CapM-like"/>
    <property type="match status" value="1"/>
</dbReference>
<reference evidence="3 4" key="1">
    <citation type="submission" date="2018-08" db="EMBL/GenBank/DDBJ databases">
        <title>A genome reference for cultivated species of the human gut microbiota.</title>
        <authorList>
            <person name="Zou Y."/>
            <person name="Xue W."/>
            <person name="Luo G."/>
        </authorList>
    </citation>
    <scope>NUCLEOTIDE SEQUENCE [LARGE SCALE GENOMIC DNA]</scope>
    <source>
        <strain evidence="3 4">AF26-4BH</strain>
    </source>
</reference>
<dbReference type="PANTHER" id="PTHR12526:SF638">
    <property type="entry name" value="SPORE COAT PROTEIN SA"/>
    <property type="match status" value="1"/>
</dbReference>
<dbReference type="InterPro" id="IPR001296">
    <property type="entry name" value="Glyco_trans_1"/>
</dbReference>
<gene>
    <name evidence="3" type="ORF">DWY69_09240</name>
</gene>
<dbReference type="InterPro" id="IPR028098">
    <property type="entry name" value="Glyco_trans_4-like_N"/>
</dbReference>
<dbReference type="SUPFAM" id="SSF53756">
    <property type="entry name" value="UDP-Glycosyltransferase/glycogen phosphorylase"/>
    <property type="match status" value="1"/>
</dbReference>
<organism evidence="3 4">
    <name type="scientific">Eisenbergiella massiliensis</name>
    <dbReference type="NCBI Taxonomy" id="1720294"/>
    <lineage>
        <taxon>Bacteria</taxon>
        <taxon>Bacillati</taxon>
        <taxon>Bacillota</taxon>
        <taxon>Clostridia</taxon>
        <taxon>Lachnospirales</taxon>
        <taxon>Lachnospiraceae</taxon>
        <taxon>Eisenbergiella</taxon>
    </lineage>
</organism>
<evidence type="ECO:0000313" key="4">
    <source>
        <dbReference type="Proteomes" id="UP000261166"/>
    </source>
</evidence>
<feature type="domain" description="Glycosyltransferase subfamily 4-like N-terminal" evidence="2">
    <location>
        <begin position="21"/>
        <end position="169"/>
    </location>
</feature>
<sequence>MASSILILSNSDSGLYDFRKEVLKALMEKGFHVLVSVPDTGYVERIKALGCEYIPTAFERRGMNPFKDMKLLLFYRRLIKTHSPAAVLTYTIKPNIYGGLAARLTGTPYLVNVTGLGTTLEHGGVLQKMIVLMYRTALKKASCVFFQNQGNRDFLVQRGCVTGKTRVIPGSGVNLKEHLPQEYPADTPVRFVSIMRLMKDKGIEELLTAAQRIHERHPDTLFQILGAYEEETRQLYEPRVKALEEKGAIRYYGYRDDVPEFLKECQAVVHPSYHEGMSNVLLEAAATARPVLASAVEGCLDTFEEGRSGLAFAPQDADSLEAALESFLRLPYEKRREMGLCGRRFVEERFDRNFVVAAYLEELAVAINFIHKTDRYE</sequence>
<feature type="domain" description="Glycosyl transferase family 1" evidence="1">
    <location>
        <begin position="185"/>
        <end position="339"/>
    </location>
</feature>
<dbReference type="EMBL" id="QVLU01000007">
    <property type="protein sequence ID" value="RGE72086.1"/>
    <property type="molecule type" value="Genomic_DNA"/>
</dbReference>
<dbReference type="OrthoDB" id="9772485at2"/>
<dbReference type="GO" id="GO:0016757">
    <property type="term" value="F:glycosyltransferase activity"/>
    <property type="evidence" value="ECO:0007669"/>
    <property type="project" value="InterPro"/>
</dbReference>
<dbReference type="Pfam" id="PF00534">
    <property type="entry name" value="Glycos_transf_1"/>
    <property type="match status" value="1"/>
</dbReference>
<keyword evidence="3" id="KW-0808">Transferase</keyword>
<proteinExistence type="predicted"/>
<evidence type="ECO:0000259" key="2">
    <source>
        <dbReference type="Pfam" id="PF13579"/>
    </source>
</evidence>
<evidence type="ECO:0000313" key="3">
    <source>
        <dbReference type="EMBL" id="RGE72086.1"/>
    </source>
</evidence>